<feature type="binding site" evidence="6">
    <location>
        <position position="335"/>
    </location>
    <ligand>
        <name>ATP</name>
        <dbReference type="ChEBI" id="CHEBI:30616"/>
    </ligand>
</feature>
<dbReference type="GO" id="GO:0051082">
    <property type="term" value="F:unfolded protein binding"/>
    <property type="evidence" value="ECO:0007669"/>
    <property type="project" value="UniProtKB-UniRule"/>
</dbReference>
<keyword evidence="2 5" id="KW-0547">Nucleotide-binding</keyword>
<dbReference type="SUPFAM" id="SSF110942">
    <property type="entry name" value="HSP90 C-terminal domain"/>
    <property type="match status" value="1"/>
</dbReference>
<dbReference type="PRINTS" id="PR00775">
    <property type="entry name" value="HEATSHOCK90"/>
</dbReference>
<name>A0A3D9YXZ9_9HYPH</name>
<keyword evidence="3 5" id="KW-0067">ATP-binding</keyword>
<dbReference type="SUPFAM" id="SSF54211">
    <property type="entry name" value="Ribosomal protein S5 domain 2-like"/>
    <property type="match status" value="1"/>
</dbReference>
<dbReference type="InterPro" id="IPR036890">
    <property type="entry name" value="HATPase_C_sf"/>
</dbReference>
<dbReference type="Pfam" id="PF13589">
    <property type="entry name" value="HATPase_c_3"/>
    <property type="match status" value="1"/>
</dbReference>
<evidence type="ECO:0000259" key="7">
    <source>
        <dbReference type="SMART" id="SM00387"/>
    </source>
</evidence>
<dbReference type="GO" id="GO:0140662">
    <property type="term" value="F:ATP-dependent protein folding chaperone"/>
    <property type="evidence" value="ECO:0007669"/>
    <property type="project" value="InterPro"/>
</dbReference>
<dbReference type="PANTHER" id="PTHR11528">
    <property type="entry name" value="HEAT SHOCK PROTEIN 90 FAMILY MEMBER"/>
    <property type="match status" value="1"/>
</dbReference>
<sequence length="639" mass="69565">MEAAASQSHAFQADVSRLLDLMVHSVYSERDIFLRELVSNGADACEKLRYEALANPALVGDDSNFLITVTLDKESKTLTVADNGIGMSQEDLTQALGTIARSGTRAFLDRLNTEAKDDAAGKDLIGQFGIGFYSAFMVADRIDIETRKAGSDEAFLWSSDGKGTFSIAPLALDKAPVRGTRVILHLKEAAGEYLEPSRAEHILREHSSAITVPIALVEAPGQEPHKLTEGSALWTKPKSAITEQEYAEFYHDLSGQFDEPALTLHWRAEGRHEYTVLAFVPGSRPFDLFDSSRKGRGKLYVRHVLIAADADLLPSWLRFVRLVVDSADLPLNMSRELIQQSPVFASIKKAVANRVTQELTKLEETDPEAFGKIWANFGAVLKEGLYEDPERRDVLFKLARFTSTADLDGKRTLAAYVAALRPNQTAIYYLNGDDAKTLAASPQLEGFRARGIEVLLLADPIDAFWVSSAAGYDGKPFKSISQGAADIKAIPLLEGKEETAAEPPSAALASLFVLMKQELADSVSDVRASDRLSESPACLIAPEHGFDRRLERILAEHGQLREASKPVLEINPSHPLVAALAAQVGHADKAALADIIWLVFDEARLLDGEKPVNAADFAARLTRVLTKAVAEPAAKTPAA</sequence>
<dbReference type="AlphaFoldDB" id="A0A3D9YXZ9"/>
<evidence type="ECO:0000313" key="8">
    <source>
        <dbReference type="EMBL" id="REF87527.1"/>
    </source>
</evidence>
<dbReference type="InterPro" id="IPR001404">
    <property type="entry name" value="Hsp90_fam"/>
</dbReference>
<dbReference type="NCBIfam" id="NF003555">
    <property type="entry name" value="PRK05218.1"/>
    <property type="match status" value="1"/>
</dbReference>
<keyword evidence="4 5" id="KW-0143">Chaperone</keyword>
<dbReference type="Gene3D" id="3.30.565.10">
    <property type="entry name" value="Histidine kinase-like ATPase, C-terminal domain"/>
    <property type="match status" value="1"/>
</dbReference>
<keyword evidence="5" id="KW-0963">Cytoplasm</keyword>
<protein>
    <recommendedName>
        <fullName evidence="5">Chaperone protein HtpG</fullName>
    </recommendedName>
    <alternativeName>
        <fullName evidence="5">Heat shock protein HtpG</fullName>
    </alternativeName>
    <alternativeName>
        <fullName evidence="5">High temperature protein G</fullName>
    </alternativeName>
</protein>
<dbReference type="InterPro" id="IPR003594">
    <property type="entry name" value="HATPase_dom"/>
</dbReference>
<comment type="subunit">
    <text evidence="5">Homodimer.</text>
</comment>
<evidence type="ECO:0000256" key="6">
    <source>
        <dbReference type="PIRSR" id="PIRSR002583-1"/>
    </source>
</evidence>
<feature type="binding site" evidence="6">
    <location>
        <position position="180"/>
    </location>
    <ligand>
        <name>ATP</name>
        <dbReference type="ChEBI" id="CHEBI:30616"/>
    </ligand>
</feature>
<dbReference type="EMBL" id="QUMO01000002">
    <property type="protein sequence ID" value="REF87527.1"/>
    <property type="molecule type" value="Genomic_DNA"/>
</dbReference>
<feature type="domain" description="Histidine kinase/HSP90-like ATPase" evidence="7">
    <location>
        <begin position="29"/>
        <end position="190"/>
    </location>
</feature>
<feature type="region of interest" description="A; substrate-binding" evidence="5">
    <location>
        <begin position="1"/>
        <end position="335"/>
    </location>
</feature>
<dbReference type="InterPro" id="IPR020575">
    <property type="entry name" value="Hsp90_N"/>
</dbReference>
<evidence type="ECO:0000313" key="9">
    <source>
        <dbReference type="Proteomes" id="UP000256900"/>
    </source>
</evidence>
<dbReference type="Pfam" id="PF00183">
    <property type="entry name" value="HSP90"/>
    <property type="match status" value="1"/>
</dbReference>
<feature type="binding site" evidence="6">
    <location>
        <begin position="127"/>
        <end position="132"/>
    </location>
    <ligand>
        <name>ATP</name>
        <dbReference type="ChEBI" id="CHEBI:30616"/>
    </ligand>
</feature>
<gene>
    <name evidence="5" type="primary">htpG</name>
    <name evidence="8" type="ORF">DES32_1150</name>
</gene>
<dbReference type="GO" id="GO:0016887">
    <property type="term" value="F:ATP hydrolysis activity"/>
    <property type="evidence" value="ECO:0007669"/>
    <property type="project" value="InterPro"/>
</dbReference>
<accession>A0A3D9YXZ9</accession>
<dbReference type="CDD" id="cd16927">
    <property type="entry name" value="HATPase_Hsp90-like"/>
    <property type="match status" value="1"/>
</dbReference>
<comment type="caution">
    <text evidence="8">The sequence shown here is derived from an EMBL/GenBank/DDBJ whole genome shotgun (WGS) entry which is preliminary data.</text>
</comment>
<dbReference type="Gene3D" id="3.40.50.11260">
    <property type="match status" value="1"/>
</dbReference>
<proteinExistence type="inferred from homology"/>
<comment type="subcellular location">
    <subcellularLocation>
        <location evidence="5">Cytoplasm</location>
    </subcellularLocation>
</comment>
<feature type="binding site" evidence="6">
    <location>
        <position position="36"/>
    </location>
    <ligand>
        <name>ATP</name>
        <dbReference type="ChEBI" id="CHEBI:30616"/>
    </ligand>
</feature>
<dbReference type="GO" id="GO:0005737">
    <property type="term" value="C:cytoplasm"/>
    <property type="evidence" value="ECO:0007669"/>
    <property type="project" value="UniProtKB-SubCell"/>
</dbReference>
<reference evidence="8 9" key="1">
    <citation type="submission" date="2018-08" db="EMBL/GenBank/DDBJ databases">
        <title>Genomic Encyclopedia of Type Strains, Phase IV (KMG-IV): sequencing the most valuable type-strain genomes for metagenomic binning, comparative biology and taxonomic classification.</title>
        <authorList>
            <person name="Goeker M."/>
        </authorList>
    </citation>
    <scope>NUCLEOTIDE SEQUENCE [LARGE SCALE GENOMIC DNA]</scope>
    <source>
        <strain evidence="8 9">BW863</strain>
    </source>
</reference>
<dbReference type="SUPFAM" id="SSF55874">
    <property type="entry name" value="ATPase domain of HSP90 chaperone/DNA topoisomerase II/histidine kinase"/>
    <property type="match status" value="1"/>
</dbReference>
<evidence type="ECO:0000256" key="1">
    <source>
        <dbReference type="ARBA" id="ARBA00008239"/>
    </source>
</evidence>
<dbReference type="Proteomes" id="UP000256900">
    <property type="component" value="Unassembled WGS sequence"/>
</dbReference>
<organism evidence="8 9">
    <name type="scientific">Methylovirgula ligni</name>
    <dbReference type="NCBI Taxonomy" id="569860"/>
    <lineage>
        <taxon>Bacteria</taxon>
        <taxon>Pseudomonadati</taxon>
        <taxon>Pseudomonadota</taxon>
        <taxon>Alphaproteobacteria</taxon>
        <taxon>Hyphomicrobiales</taxon>
        <taxon>Beijerinckiaceae</taxon>
        <taxon>Methylovirgula</taxon>
    </lineage>
</organism>
<keyword evidence="5" id="KW-0346">Stress response</keyword>
<comment type="function">
    <text evidence="5">Molecular chaperone. Has ATPase activity.</text>
</comment>
<dbReference type="GO" id="GO:0005524">
    <property type="term" value="F:ATP binding"/>
    <property type="evidence" value="ECO:0007669"/>
    <property type="project" value="UniProtKB-UniRule"/>
</dbReference>
<keyword evidence="9" id="KW-1185">Reference proteome</keyword>
<feature type="region of interest" description="C" evidence="5">
    <location>
        <begin position="553"/>
        <end position="639"/>
    </location>
</feature>
<dbReference type="HAMAP" id="MF_00505">
    <property type="entry name" value="HSP90"/>
    <property type="match status" value="1"/>
</dbReference>
<evidence type="ECO:0000256" key="3">
    <source>
        <dbReference type="ARBA" id="ARBA00022840"/>
    </source>
</evidence>
<feature type="binding site" evidence="6">
    <location>
        <position position="87"/>
    </location>
    <ligand>
        <name>ATP</name>
        <dbReference type="ChEBI" id="CHEBI:30616"/>
    </ligand>
</feature>
<feature type="binding site" evidence="6">
    <location>
        <position position="40"/>
    </location>
    <ligand>
        <name>ATP</name>
        <dbReference type="ChEBI" id="CHEBI:30616"/>
    </ligand>
</feature>
<evidence type="ECO:0000256" key="5">
    <source>
        <dbReference type="HAMAP-Rule" id="MF_00505"/>
    </source>
</evidence>
<feature type="binding site" evidence="6">
    <location>
        <position position="82"/>
    </location>
    <ligand>
        <name>ATP</name>
        <dbReference type="ChEBI" id="CHEBI:30616"/>
    </ligand>
</feature>
<dbReference type="Gene3D" id="3.30.230.80">
    <property type="match status" value="1"/>
</dbReference>
<evidence type="ECO:0000256" key="4">
    <source>
        <dbReference type="ARBA" id="ARBA00023186"/>
    </source>
</evidence>
<dbReference type="InterPro" id="IPR037196">
    <property type="entry name" value="HSP90_C"/>
</dbReference>
<comment type="caution">
    <text evidence="5">Lacks conserved residue(s) required for the propagation of feature annotation.</text>
</comment>
<feature type="binding site" evidence="6">
    <location>
        <begin position="102"/>
        <end position="103"/>
    </location>
    <ligand>
        <name>ATP</name>
        <dbReference type="ChEBI" id="CHEBI:30616"/>
    </ligand>
</feature>
<dbReference type="Gene3D" id="1.20.120.790">
    <property type="entry name" value="Heat shock protein 90, C-terminal domain"/>
    <property type="match status" value="1"/>
</dbReference>
<comment type="similarity">
    <text evidence="1 5">Belongs to the heat shock protein 90 family.</text>
</comment>
<evidence type="ECO:0000256" key="2">
    <source>
        <dbReference type="ARBA" id="ARBA00022741"/>
    </source>
</evidence>
<dbReference type="InterPro" id="IPR020568">
    <property type="entry name" value="Ribosomal_Su5_D2-typ_SF"/>
</dbReference>
<dbReference type="SMART" id="SM00387">
    <property type="entry name" value="HATPase_c"/>
    <property type="match status" value="1"/>
</dbReference>
<dbReference type="PIRSF" id="PIRSF002583">
    <property type="entry name" value="Hsp90"/>
    <property type="match status" value="1"/>
</dbReference>